<dbReference type="SUPFAM" id="SSF53756">
    <property type="entry name" value="UDP-Glycosyltransferase/glycogen phosphorylase"/>
    <property type="match status" value="1"/>
</dbReference>
<sequence length="197" mass="20430">MEPFTDLAIRLVAAGPSDAVEATVAVTPANVPVVQSLLERRRPRYGHAVVAVRVATYPFPAVEVLPEGVENLGKAAAGDAWRIDAAAMSDALTSPAQEALLRALSPDAIVTDAHFAWNVRLARELGVPCVAFSAIGAFSMLAMRHLQLALAGGDAAGVADGGDDDAVDRGRPPVPGPSCTDTQDRAAGVAQEHRLHA</sequence>
<keyword evidence="4" id="KW-1185">Reference proteome</keyword>
<name>A0A8R7QM63_TRIUA</name>
<evidence type="ECO:0000313" key="4">
    <source>
        <dbReference type="Proteomes" id="UP000015106"/>
    </source>
</evidence>
<dbReference type="PANTHER" id="PTHR48047:SF19">
    <property type="entry name" value="GLYCOSYLTRANSFERASE"/>
    <property type="match status" value="1"/>
</dbReference>
<dbReference type="Gene3D" id="3.40.50.2000">
    <property type="entry name" value="Glycogen Phosphorylase B"/>
    <property type="match status" value="1"/>
</dbReference>
<proteinExistence type="inferred from homology"/>
<evidence type="ECO:0000256" key="2">
    <source>
        <dbReference type="SAM" id="MobiDB-lite"/>
    </source>
</evidence>
<reference evidence="3" key="3">
    <citation type="submission" date="2022-06" db="UniProtKB">
        <authorList>
            <consortium name="EnsemblPlants"/>
        </authorList>
    </citation>
    <scope>IDENTIFICATION</scope>
</reference>
<dbReference type="PANTHER" id="PTHR48047">
    <property type="entry name" value="GLYCOSYLTRANSFERASE"/>
    <property type="match status" value="1"/>
</dbReference>
<accession>A0A8R7QM63</accession>
<dbReference type="EnsemblPlants" id="TuG1812G0500005519.01.T01">
    <property type="protein sequence ID" value="TuG1812G0500005519.01.T01.cds321229"/>
    <property type="gene ID" value="TuG1812G0500005519.01"/>
</dbReference>
<evidence type="ECO:0000313" key="3">
    <source>
        <dbReference type="EnsemblPlants" id="TuG1812G0500005519.01.T01.cds321229"/>
    </source>
</evidence>
<reference evidence="3" key="2">
    <citation type="submission" date="2018-03" db="EMBL/GenBank/DDBJ databases">
        <title>The Triticum urartu genome reveals the dynamic nature of wheat genome evolution.</title>
        <authorList>
            <person name="Ling H."/>
            <person name="Ma B."/>
            <person name="Shi X."/>
            <person name="Liu H."/>
            <person name="Dong L."/>
            <person name="Sun H."/>
            <person name="Cao Y."/>
            <person name="Gao Q."/>
            <person name="Zheng S."/>
            <person name="Li Y."/>
            <person name="Yu Y."/>
            <person name="Du H."/>
            <person name="Qi M."/>
            <person name="Li Y."/>
            <person name="Yu H."/>
            <person name="Cui Y."/>
            <person name="Wang N."/>
            <person name="Chen C."/>
            <person name="Wu H."/>
            <person name="Zhao Y."/>
            <person name="Zhang J."/>
            <person name="Li Y."/>
            <person name="Zhou W."/>
            <person name="Zhang B."/>
            <person name="Hu W."/>
            <person name="Eijk M."/>
            <person name="Tang J."/>
            <person name="Witsenboer H."/>
            <person name="Zhao S."/>
            <person name="Li Z."/>
            <person name="Zhang A."/>
            <person name="Wang D."/>
            <person name="Liang C."/>
        </authorList>
    </citation>
    <scope>NUCLEOTIDE SEQUENCE [LARGE SCALE GENOMIC DNA]</scope>
    <source>
        <strain evidence="3">cv. G1812</strain>
    </source>
</reference>
<feature type="region of interest" description="Disordered" evidence="2">
    <location>
        <begin position="159"/>
        <end position="197"/>
    </location>
</feature>
<dbReference type="GO" id="GO:0035251">
    <property type="term" value="F:UDP-glucosyltransferase activity"/>
    <property type="evidence" value="ECO:0007669"/>
    <property type="project" value="TreeGrafter"/>
</dbReference>
<protein>
    <submittedName>
        <fullName evidence="3">Uncharacterized protein</fullName>
    </submittedName>
</protein>
<evidence type="ECO:0000256" key="1">
    <source>
        <dbReference type="ARBA" id="ARBA00009995"/>
    </source>
</evidence>
<organism evidence="3 4">
    <name type="scientific">Triticum urartu</name>
    <name type="common">Red wild einkorn</name>
    <name type="synonym">Crithodium urartu</name>
    <dbReference type="NCBI Taxonomy" id="4572"/>
    <lineage>
        <taxon>Eukaryota</taxon>
        <taxon>Viridiplantae</taxon>
        <taxon>Streptophyta</taxon>
        <taxon>Embryophyta</taxon>
        <taxon>Tracheophyta</taxon>
        <taxon>Spermatophyta</taxon>
        <taxon>Magnoliopsida</taxon>
        <taxon>Liliopsida</taxon>
        <taxon>Poales</taxon>
        <taxon>Poaceae</taxon>
        <taxon>BOP clade</taxon>
        <taxon>Pooideae</taxon>
        <taxon>Triticodae</taxon>
        <taxon>Triticeae</taxon>
        <taxon>Triticinae</taxon>
        <taxon>Triticum</taxon>
    </lineage>
</organism>
<dbReference type="AlphaFoldDB" id="A0A8R7QM63"/>
<dbReference type="Gramene" id="TuG1812G0500005519.01.T01">
    <property type="protein sequence ID" value="TuG1812G0500005519.01.T01.cds321229"/>
    <property type="gene ID" value="TuG1812G0500005519.01"/>
</dbReference>
<dbReference type="Proteomes" id="UP000015106">
    <property type="component" value="Chromosome 5"/>
</dbReference>
<comment type="similarity">
    <text evidence="1">Belongs to the UDP-glycosyltransferase family.</text>
</comment>
<reference evidence="4" key="1">
    <citation type="journal article" date="2013" name="Nature">
        <title>Draft genome of the wheat A-genome progenitor Triticum urartu.</title>
        <authorList>
            <person name="Ling H.Q."/>
            <person name="Zhao S."/>
            <person name="Liu D."/>
            <person name="Wang J."/>
            <person name="Sun H."/>
            <person name="Zhang C."/>
            <person name="Fan H."/>
            <person name="Li D."/>
            <person name="Dong L."/>
            <person name="Tao Y."/>
            <person name="Gao C."/>
            <person name="Wu H."/>
            <person name="Li Y."/>
            <person name="Cui Y."/>
            <person name="Guo X."/>
            <person name="Zheng S."/>
            <person name="Wang B."/>
            <person name="Yu K."/>
            <person name="Liang Q."/>
            <person name="Yang W."/>
            <person name="Lou X."/>
            <person name="Chen J."/>
            <person name="Feng M."/>
            <person name="Jian J."/>
            <person name="Zhang X."/>
            <person name="Luo G."/>
            <person name="Jiang Y."/>
            <person name="Liu J."/>
            <person name="Wang Z."/>
            <person name="Sha Y."/>
            <person name="Zhang B."/>
            <person name="Wu H."/>
            <person name="Tang D."/>
            <person name="Shen Q."/>
            <person name="Xue P."/>
            <person name="Zou S."/>
            <person name="Wang X."/>
            <person name="Liu X."/>
            <person name="Wang F."/>
            <person name="Yang Y."/>
            <person name="An X."/>
            <person name="Dong Z."/>
            <person name="Zhang K."/>
            <person name="Zhang X."/>
            <person name="Luo M.C."/>
            <person name="Dvorak J."/>
            <person name="Tong Y."/>
            <person name="Wang J."/>
            <person name="Yang H."/>
            <person name="Li Z."/>
            <person name="Wang D."/>
            <person name="Zhang A."/>
            <person name="Wang J."/>
        </authorList>
    </citation>
    <scope>NUCLEOTIDE SEQUENCE</scope>
    <source>
        <strain evidence="4">cv. G1812</strain>
    </source>
</reference>